<dbReference type="OrthoDB" id="10007406at2759"/>
<organism evidence="1 2">
    <name type="scientific">Bagarius yarrelli</name>
    <name type="common">Goonch</name>
    <name type="synonym">Bagrus yarrelli</name>
    <dbReference type="NCBI Taxonomy" id="175774"/>
    <lineage>
        <taxon>Eukaryota</taxon>
        <taxon>Metazoa</taxon>
        <taxon>Chordata</taxon>
        <taxon>Craniata</taxon>
        <taxon>Vertebrata</taxon>
        <taxon>Euteleostomi</taxon>
        <taxon>Actinopterygii</taxon>
        <taxon>Neopterygii</taxon>
        <taxon>Teleostei</taxon>
        <taxon>Ostariophysi</taxon>
        <taxon>Siluriformes</taxon>
        <taxon>Sisoridae</taxon>
        <taxon>Sisorinae</taxon>
        <taxon>Bagarius</taxon>
    </lineage>
</organism>
<keyword evidence="2" id="KW-1185">Reference proteome</keyword>
<evidence type="ECO:0008006" key="3">
    <source>
        <dbReference type="Google" id="ProtNLM"/>
    </source>
</evidence>
<gene>
    <name evidence="1" type="ORF">Baya_12473</name>
</gene>
<dbReference type="PANTHER" id="PTHR33960:SF1">
    <property type="entry name" value="SIMILAR TO KIAA0825 PROTEIN"/>
    <property type="match status" value="1"/>
</dbReference>
<dbReference type="EMBL" id="VCAZ01000107">
    <property type="protein sequence ID" value="TST10045.1"/>
    <property type="molecule type" value="Genomic_DNA"/>
</dbReference>
<evidence type="ECO:0000313" key="2">
    <source>
        <dbReference type="Proteomes" id="UP000319801"/>
    </source>
</evidence>
<dbReference type="Pfam" id="PF14906">
    <property type="entry name" value="DUF4495"/>
    <property type="match status" value="1"/>
</dbReference>
<comment type="caution">
    <text evidence="1">The sequence shown here is derived from an EMBL/GenBank/DDBJ whole genome shotgun (WGS) entry which is preliminary data.</text>
</comment>
<dbReference type="InterPro" id="IPR027993">
    <property type="entry name" value="DUF4495"/>
</dbReference>
<accession>A0A556V3N1</accession>
<dbReference type="Proteomes" id="UP000319801">
    <property type="component" value="Unassembled WGS sequence"/>
</dbReference>
<dbReference type="PANTHER" id="PTHR33960">
    <property type="entry name" value="SIMILAR TO KIAA0825 PROTEIN"/>
    <property type="match status" value="1"/>
</dbReference>
<sequence length="1219" mass="136463">MERQGDSPHEHAFVELPVPSMLSESDLQVLIRETEEKLKLNAYSEKLPSPTECLKRFSPSNLRLLKPASTGHQELLDFLKTLQHFLRTEEAYTESVLQLLINISSQCGVAFPTSASSSEQSQTSMAPLCSVHDDITQDIQETWDDIRLLLQRPLLDKLSSDSSGVPRIKVFFVQQLCFLYTKPEVLEKYQALRSKMVLDLLRKKQLCCPDGQSGFKKMAVDFQAVSPAFCAMLGEDIHILNSIVESHCILSFVNQAYLKTLAQELGLLMEKEMEVLMKDNSTQGGKGMRSSCKKATVAPQDAPQTSRNFCLTCEQLRDLVQLANAVLQLERRVEDLAAEQGFLNCAGESCGVKGNLKNVRTDVQTSKLGGDGTPELLLQNTQVVCLEFEWRSAFRVLVPQMVHGVKMLLEDNCTRRLQLEKRTQSSASSHNPLACVSPRQETKLCLESDMPKMIAKASFICFCADVLGELDALLPLAVVCKDDALLAVSSCYVEVCGRVCSDLLTRLEEKAKEVPHSSPLKNLPTILASSTYIYYRLAYYESQLGDTNRMPLTLLPVQRSQEVSQAVHQQLTSYCVQVCATSILQDAESHYWTDDKLFYEGERCSFSIQMWHYFLSALRSDLWTTVSPLLAQQTFAQVLAQTLELLLQRYSRARPSYKRHSQIRLDITAILQCVKQLLWSVYGSVEELRPELSSEISGNWVSAIHSLCNQLLNVLVILSAPLTELYRAVWNDYSEESSTTPAGANDHHTSFWLNIINPTLFPLDLLRGEVESESSAMWLLNIVSSVPGFSPALILQAILHHDCLLLRRLICHSYLCLDSKVEVSPEAQEAAAEFVEAIFAVLSSINNIPRALTRALEGYLDRRHLWDHFCSLADSVEVEPVLFKCISDVINKPVTELLGHLVSMTQVCEERPSPLLRQVLPESVQTKIPKEWNYIRLETKTKDSSKITINLTIQALSFIFAHLPSCVASVPLPVRFLFYTAEKHQCQSSRGLRPTGLLIQGLLGFLCQGLENGEILEAVSAEPLERGVKEHLALLSECLQVSLSLEKGKPKPITHKILQALEEKRPKWSSMQLQKAHKLCSESTFERVECGLVQDRGGPSEPAKRKMCAVLLELCQGAGVIQNLRQIHHTIQLNESLLRSTLASAADSTSSPEGRPSVLFSSAVNAPNIAPHFNPLLHFDHVGRDKFDQRELFPQGHSSRARQGEHQRGSLKCFSGMNF</sequence>
<protein>
    <recommendedName>
        <fullName evidence="3">KIAA0825</fullName>
    </recommendedName>
</protein>
<proteinExistence type="predicted"/>
<evidence type="ECO:0000313" key="1">
    <source>
        <dbReference type="EMBL" id="TST10045.1"/>
    </source>
</evidence>
<dbReference type="AlphaFoldDB" id="A0A556V3N1"/>
<name>A0A556V3N1_BAGYA</name>
<reference evidence="1 2" key="1">
    <citation type="journal article" date="2019" name="Genome Biol. Evol.">
        <title>Whole-Genome Sequencing of the Giant Devil Catfish, Bagarius yarrelli.</title>
        <authorList>
            <person name="Jiang W."/>
            <person name="Lv Y."/>
            <person name="Cheng L."/>
            <person name="Yang K."/>
            <person name="Chao B."/>
            <person name="Wang X."/>
            <person name="Li Y."/>
            <person name="Pan X."/>
            <person name="You X."/>
            <person name="Zhang Y."/>
            <person name="Yang J."/>
            <person name="Li J."/>
            <person name="Zhang X."/>
            <person name="Liu S."/>
            <person name="Sun C."/>
            <person name="Yang J."/>
            <person name="Shi Q."/>
        </authorList>
    </citation>
    <scope>NUCLEOTIDE SEQUENCE [LARGE SCALE GENOMIC DNA]</scope>
    <source>
        <strain evidence="1">JWS20170419001</strain>
        <tissue evidence="1">Muscle</tissue>
    </source>
</reference>